<evidence type="ECO:0000256" key="1">
    <source>
        <dbReference type="SAM" id="MobiDB-lite"/>
    </source>
</evidence>
<dbReference type="EMBL" id="BSXW01000591">
    <property type="protein sequence ID" value="GMF26182.1"/>
    <property type="molecule type" value="Genomic_DNA"/>
</dbReference>
<accession>A0A9W6U642</accession>
<name>A0A9W6U642_9STRA</name>
<evidence type="ECO:0000256" key="2">
    <source>
        <dbReference type="SAM" id="SignalP"/>
    </source>
</evidence>
<evidence type="ECO:0000313" key="4">
    <source>
        <dbReference type="Proteomes" id="UP001165083"/>
    </source>
</evidence>
<dbReference type="InterPro" id="IPR029058">
    <property type="entry name" value="AB_hydrolase_fold"/>
</dbReference>
<evidence type="ECO:0000313" key="3">
    <source>
        <dbReference type="EMBL" id="GMF26182.1"/>
    </source>
</evidence>
<protein>
    <submittedName>
        <fullName evidence="3">Unnamed protein product</fullName>
    </submittedName>
</protein>
<comment type="caution">
    <text evidence="3">The sequence shown here is derived from an EMBL/GenBank/DDBJ whole genome shotgun (WGS) entry which is preliminary data.</text>
</comment>
<proteinExistence type="predicted"/>
<keyword evidence="4" id="KW-1185">Reference proteome</keyword>
<dbReference type="AlphaFoldDB" id="A0A9W6U642"/>
<feature type="signal peptide" evidence="2">
    <location>
        <begin position="1"/>
        <end position="21"/>
    </location>
</feature>
<dbReference type="Gene3D" id="3.40.50.1820">
    <property type="entry name" value="alpha/beta hydrolase"/>
    <property type="match status" value="1"/>
</dbReference>
<gene>
    <name evidence="3" type="ORF">Plil01_001087500</name>
</gene>
<dbReference type="OrthoDB" id="155976at2759"/>
<reference evidence="3" key="1">
    <citation type="submission" date="2023-04" db="EMBL/GenBank/DDBJ databases">
        <title>Phytophthora lilii NBRC 32176.</title>
        <authorList>
            <person name="Ichikawa N."/>
            <person name="Sato H."/>
            <person name="Tonouchi N."/>
        </authorList>
    </citation>
    <scope>NUCLEOTIDE SEQUENCE</scope>
    <source>
        <strain evidence="3">NBRC 32176</strain>
    </source>
</reference>
<feature type="region of interest" description="Disordered" evidence="1">
    <location>
        <begin position="21"/>
        <end position="102"/>
    </location>
</feature>
<keyword evidence="2" id="KW-0732">Signal</keyword>
<sequence>MVKLTVTIAAAVAAAAVLVEGSSDSGRDLAPPSGGRRSDGGRLRGGHHHPPPGAGNPEVPFDGSVDESRSWLDSASFDGRFSPPHAGKNEVPPFPDRDDLRNTAEGYRGKMQADLARRSMDPKIQAAYSITNPGRTPVRDVWLETNQFLPMINNVNTCGWFDFHCHMEKIRRKSNFF</sequence>
<organism evidence="3 4">
    <name type="scientific">Phytophthora lilii</name>
    <dbReference type="NCBI Taxonomy" id="2077276"/>
    <lineage>
        <taxon>Eukaryota</taxon>
        <taxon>Sar</taxon>
        <taxon>Stramenopiles</taxon>
        <taxon>Oomycota</taxon>
        <taxon>Peronosporomycetes</taxon>
        <taxon>Peronosporales</taxon>
        <taxon>Peronosporaceae</taxon>
        <taxon>Phytophthora</taxon>
    </lineage>
</organism>
<dbReference type="Proteomes" id="UP001165083">
    <property type="component" value="Unassembled WGS sequence"/>
</dbReference>
<feature type="chain" id="PRO_5040921891" evidence="2">
    <location>
        <begin position="22"/>
        <end position="177"/>
    </location>
</feature>